<dbReference type="InterPro" id="IPR029016">
    <property type="entry name" value="GAF-like_dom_sf"/>
</dbReference>
<dbReference type="InterPro" id="IPR003594">
    <property type="entry name" value="HATPase_dom"/>
</dbReference>
<dbReference type="PANTHER" id="PTHR43642:SF1">
    <property type="entry name" value="HYBRID SIGNAL TRANSDUCTION HISTIDINE KINASE G"/>
    <property type="match status" value="1"/>
</dbReference>
<dbReference type="SUPFAM" id="SSF52540">
    <property type="entry name" value="P-loop containing nucleoside triphosphate hydrolases"/>
    <property type="match status" value="1"/>
</dbReference>
<proteinExistence type="predicted"/>
<dbReference type="GO" id="GO:0005524">
    <property type="term" value="F:ATP binding"/>
    <property type="evidence" value="ECO:0007669"/>
    <property type="project" value="InterPro"/>
</dbReference>
<dbReference type="InterPro" id="IPR053159">
    <property type="entry name" value="Hybrid_Histidine_Kinase"/>
</dbReference>
<dbReference type="EMBL" id="CP041238">
    <property type="protein sequence ID" value="QLL61580.1"/>
    <property type="molecule type" value="Genomic_DNA"/>
</dbReference>
<dbReference type="Pfam" id="PF13185">
    <property type="entry name" value="GAF_2"/>
    <property type="match status" value="1"/>
</dbReference>
<dbReference type="Pfam" id="PF13191">
    <property type="entry name" value="AAA_16"/>
    <property type="match status" value="1"/>
</dbReference>
<dbReference type="PROSITE" id="PS50011">
    <property type="entry name" value="PROTEIN_KINASE_DOM"/>
    <property type="match status" value="1"/>
</dbReference>
<dbReference type="Pfam" id="PF00069">
    <property type="entry name" value="Pkinase"/>
    <property type="match status" value="1"/>
</dbReference>
<gene>
    <name evidence="1" type="ORF">FKV68_09025</name>
</gene>
<dbReference type="PANTHER" id="PTHR43642">
    <property type="entry name" value="HYBRID SIGNAL TRANSDUCTION HISTIDINE KINASE G"/>
    <property type="match status" value="1"/>
</dbReference>
<dbReference type="InterPro" id="IPR000719">
    <property type="entry name" value="Prot_kinase_dom"/>
</dbReference>
<dbReference type="InterPro" id="IPR005467">
    <property type="entry name" value="His_kinase_dom"/>
</dbReference>
<dbReference type="InterPro" id="IPR008266">
    <property type="entry name" value="Tyr_kinase_AS"/>
</dbReference>
<dbReference type="InterPro" id="IPR011009">
    <property type="entry name" value="Kinase-like_dom_sf"/>
</dbReference>
<dbReference type="RefSeq" id="WP_180941130.1">
    <property type="nucleotide sequence ID" value="NZ_CP041238.1"/>
</dbReference>
<dbReference type="InterPro" id="IPR011495">
    <property type="entry name" value="Sig_transdc_His_kin_sub2_dim/P"/>
</dbReference>
<organism evidence="1 2">
    <name type="scientific">Sinorhizobium mexicanum</name>
    <dbReference type="NCBI Taxonomy" id="375549"/>
    <lineage>
        <taxon>Bacteria</taxon>
        <taxon>Pseudomonadati</taxon>
        <taxon>Pseudomonadota</taxon>
        <taxon>Alphaproteobacteria</taxon>
        <taxon>Hyphomicrobiales</taxon>
        <taxon>Rhizobiaceae</taxon>
        <taxon>Sinorhizobium/Ensifer group</taxon>
        <taxon>Sinorhizobium</taxon>
    </lineage>
</organism>
<dbReference type="Pfam" id="PF07568">
    <property type="entry name" value="HisKA_2"/>
    <property type="match status" value="1"/>
</dbReference>
<protein>
    <submittedName>
        <fullName evidence="1">AAA family ATPase</fullName>
    </submittedName>
</protein>
<reference evidence="1 2" key="1">
    <citation type="submission" date="2019-06" db="EMBL/GenBank/DDBJ databases">
        <title>Complete genome sequence of Ensifer mexicanus ITTG R7 isolated from nodules of Acacia angustissima (Mill.) Kuntze.</title>
        <authorList>
            <person name="Rincon-Rosales R."/>
            <person name="Rogel M.A."/>
            <person name="Guerrero G."/>
            <person name="Rincon-Molina C.I."/>
            <person name="Lopez-Lopez A."/>
            <person name="Martinez-Romero E."/>
        </authorList>
    </citation>
    <scope>NUCLEOTIDE SEQUENCE [LARGE SCALE GENOMIC DNA]</scope>
    <source>
        <strain evidence="1 2">ITTG R7</strain>
    </source>
</reference>
<dbReference type="CDD" id="cd14014">
    <property type="entry name" value="STKc_PknB_like"/>
    <property type="match status" value="1"/>
</dbReference>
<dbReference type="Pfam" id="PF02518">
    <property type="entry name" value="HATPase_c"/>
    <property type="match status" value="1"/>
</dbReference>
<dbReference type="SMART" id="SM00220">
    <property type="entry name" value="S_TKc"/>
    <property type="match status" value="1"/>
</dbReference>
<dbReference type="InterPro" id="IPR003018">
    <property type="entry name" value="GAF"/>
</dbReference>
<evidence type="ECO:0000313" key="2">
    <source>
        <dbReference type="Proteomes" id="UP000510721"/>
    </source>
</evidence>
<dbReference type="Proteomes" id="UP000510721">
    <property type="component" value="Chromosome"/>
</dbReference>
<dbReference type="PROSITE" id="PS00109">
    <property type="entry name" value="PROTEIN_KINASE_TYR"/>
    <property type="match status" value="1"/>
</dbReference>
<dbReference type="Gene3D" id="3.30.565.10">
    <property type="entry name" value="Histidine kinase-like ATPase, C-terminal domain"/>
    <property type="match status" value="1"/>
</dbReference>
<dbReference type="SUPFAM" id="SSF55874">
    <property type="entry name" value="ATPase domain of HSP90 chaperone/DNA topoisomerase II/histidine kinase"/>
    <property type="match status" value="1"/>
</dbReference>
<dbReference type="KEGG" id="emx:FKV68_09025"/>
<dbReference type="GO" id="GO:0004672">
    <property type="term" value="F:protein kinase activity"/>
    <property type="evidence" value="ECO:0007669"/>
    <property type="project" value="InterPro"/>
</dbReference>
<evidence type="ECO:0000313" key="1">
    <source>
        <dbReference type="EMBL" id="QLL61580.1"/>
    </source>
</evidence>
<dbReference type="Gene3D" id="1.10.510.10">
    <property type="entry name" value="Transferase(Phosphotransferase) domain 1"/>
    <property type="match status" value="1"/>
</dbReference>
<dbReference type="InterPro" id="IPR027417">
    <property type="entry name" value="P-loop_NTPase"/>
</dbReference>
<dbReference type="SUPFAM" id="SSF55781">
    <property type="entry name" value="GAF domain-like"/>
    <property type="match status" value="1"/>
</dbReference>
<dbReference type="InterPro" id="IPR041664">
    <property type="entry name" value="AAA_16"/>
</dbReference>
<accession>A0A859QI48</accession>
<dbReference type="Gene3D" id="3.40.50.300">
    <property type="entry name" value="P-loop containing nucleotide triphosphate hydrolases"/>
    <property type="match status" value="1"/>
</dbReference>
<dbReference type="Gene3D" id="3.30.450.40">
    <property type="match status" value="1"/>
</dbReference>
<sequence length="1651" mass="182102">MKSFDLEPGYDLKVLRTDSVSSLVRLTLAGGRSNLAVLSETRGDLASAQQMKVENELRLTGLVASAGGAKALRGLAVGGRQGILLEDHGGNSLDSAWDSGRPLKEFLQLSVSICDAVARIHGIGLVHGDIRPANIMVVDPGKVYFIGFGWAFPASRAPTVRDGDALNVDRLPYISPELTGRLDRRADTRSDLYSLGVTLYQLLTGRLPFAAHTPAEWLHSHLARPPLPPGRWATKIPSAIASILLKLLSKAAEERYQTVEGLRVDLERCRSEFTSHGRIELFELGTKDARGTLVIPDQLYGREAEILRLTEILDRVALSGKTELVLVSGLSGIGKSALVRAFQRRLDPQVALYAEGKFDQINHHVPLSTIVQAFRGLISHLPSHYRLGQDEIGDLVKAAIGPNGRLITSLIPELDPLVGPQTDVPKLPPNEAQHRFQYVLSRFAGAFSRVGHPLVLFLDDLQWIDHATLDFLKRTIRTQSIGNTLVIGAFRENEVPSGHPLREWLDEINQPETTVSTIELSPLSKAEVLHLVSDSLGVDQGEVHPLAEMIVEQAEGNPLFTTQLLAALVQDGRVAFDTRERQWRWKREEIEQSSSKDVSDLIAVRLAKLSPTTRDVISSMALLGNIVCRHLLRLVTDLPQDTYESCLDEAIVAGLIFAREEGLVFVHDRVQEAAYLAPSGETRRALHLSIARRMISSLSPEEIRDRIFTVAEQFNRAIDLVAGHEELFRIAQLNLAAGRKAEQTSAFASALSYFEAGARTARQLGDEATDLTVDFEIGMADCEFVLGQSTSAERRLSALRQQTLDRGKLARVTWSQITLYTALGQLRLAIDLCLDFLRHEGVDWPANPTWDMVKEEYRQIEEEIRANAIETRLELPARASTEAPILDVLGAVLPPAFFTDQKLVCLVLCRMANVSRANGNSPASPLGYAYLGMVLGPMFGEYAAGYRFGRLALQMVQDPAFARFRGRVSMTFAYHVLPYSEPIRAGRELHRQALTISQESGDLTYAGFCSCTTISNMLLAGDQLGVIERRASSALDFAKQINFGLIADIITSQAMLVRSLQGLTFSLETFDDGDFDEVAFESRLDSTPGLEIAACWHWIRKMQAAIFAGDFEAAVCLGKRAEPLLWTTAGHLEWVEYTFYKCLALTRTVAASDQPGMLEIREYVERLKTWSTNNPDNFAAHSSIALAELDRLEARPLDALRHYEDAISAADESQFLHIEALTHEFAASFAQSIGLGTMALAHRERAYAAYRRWGASGKLRDLEVKYPHLPTTYALPFSNASGALPKELDLQSVVRSSASVAGEVVQSKMVRTLLTVALENAGAQRALLVLPKQQSFWTEAEAVANGEETDVRFRREPLRESDAPGKKLRDAFRHQEPVVLDANELRHDRNMDENGISTGLAVPLVARGKSVGILVLENRLNENAFSPARVAVLKLIAAQAAISLENASLDEKESLLREVHHRVKNNLQLISSLLNLQASRVNDTKMAELFQDSRNRVRSMALVHENLYRAGNFARISMANHLKTLCAHLARAYGTREKSVALNVDVDEVDLDLDSAVSCGLIVNELVSNALKHAYPAVSRGQVSVALSARHPTHYELVVEDDGVGLREGWESAETLGLQLVKDLVDQLRGSMTVDTGVGTRFLITFKIAQA</sequence>
<dbReference type="PROSITE" id="PS50109">
    <property type="entry name" value="HIS_KIN"/>
    <property type="match status" value="1"/>
</dbReference>
<dbReference type="SMART" id="SM00387">
    <property type="entry name" value="HATPase_c"/>
    <property type="match status" value="1"/>
</dbReference>
<dbReference type="SMART" id="SM00065">
    <property type="entry name" value="GAF"/>
    <property type="match status" value="1"/>
</dbReference>
<dbReference type="InterPro" id="IPR036890">
    <property type="entry name" value="HATPase_C_sf"/>
</dbReference>
<dbReference type="SUPFAM" id="SSF56112">
    <property type="entry name" value="Protein kinase-like (PK-like)"/>
    <property type="match status" value="1"/>
</dbReference>
<name>A0A859QI48_9HYPH</name>
<keyword evidence="2" id="KW-1185">Reference proteome</keyword>